<keyword evidence="1" id="KW-0812">Transmembrane</keyword>
<accession>A0ABS8RW39</accession>
<proteinExistence type="predicted"/>
<dbReference type="Proteomes" id="UP000823775">
    <property type="component" value="Unassembled WGS sequence"/>
</dbReference>
<dbReference type="InterPro" id="IPR049941">
    <property type="entry name" value="LPLAT_7/PORCN-like"/>
</dbReference>
<feature type="transmembrane region" description="Helical" evidence="1">
    <location>
        <begin position="75"/>
        <end position="99"/>
    </location>
</feature>
<dbReference type="PANTHER" id="PTHR13906">
    <property type="entry name" value="PORCUPINE"/>
    <property type="match status" value="1"/>
</dbReference>
<protein>
    <submittedName>
        <fullName evidence="2">Uncharacterized protein</fullName>
    </submittedName>
</protein>
<organism evidence="2 3">
    <name type="scientific">Datura stramonium</name>
    <name type="common">Jimsonweed</name>
    <name type="synonym">Common thornapple</name>
    <dbReference type="NCBI Taxonomy" id="4076"/>
    <lineage>
        <taxon>Eukaryota</taxon>
        <taxon>Viridiplantae</taxon>
        <taxon>Streptophyta</taxon>
        <taxon>Embryophyta</taxon>
        <taxon>Tracheophyta</taxon>
        <taxon>Spermatophyta</taxon>
        <taxon>Magnoliopsida</taxon>
        <taxon>eudicotyledons</taxon>
        <taxon>Gunneridae</taxon>
        <taxon>Pentapetalae</taxon>
        <taxon>asterids</taxon>
        <taxon>lamiids</taxon>
        <taxon>Solanales</taxon>
        <taxon>Solanaceae</taxon>
        <taxon>Solanoideae</taxon>
        <taxon>Datureae</taxon>
        <taxon>Datura</taxon>
    </lineage>
</organism>
<gene>
    <name evidence="2" type="ORF">HAX54_006531</name>
</gene>
<evidence type="ECO:0000256" key="1">
    <source>
        <dbReference type="SAM" id="Phobius"/>
    </source>
</evidence>
<sequence length="391" mass="44490">MLPEVEETANNNLKSVEMKEATAKLKEQKHGAAGNGINGDGDRSISAGAPVPHFVATIPVSFFHRFVPSSTERHLYAAVMGAVLSYLSFGFTSNLHFLVPMLLGYASMVISRPYCGIITFFIAFGYLIGCHVYYMSGDAWKEGIGAADGLLKEEELREAQKKNRLLKGTTSLLEYFGYCLCCGSHFAGPIWESSEKGHPSPLGATLRALLQAAFCMGLYLYLVPFYPLSSGWTDSSPPKPRWDRAKNVDILGVELAKSSVQLPLYGDIQVSTWLRHYVYELYRRKEGWFLPVVGYTDYWYCMAWTISGVHYILCSVRFDDCWIKSHLQMAASYKRYSVRRYNVNELRIHIVGFKLLRRWLHDLILPQKPLHFLWKCVLCWNHYTDCTNPAR</sequence>
<name>A0ABS8RW39_DATST</name>
<dbReference type="PANTHER" id="PTHR13906:SF17">
    <property type="entry name" value="LYSOPHOSPHOLIPID ACYLTRANSFERASE 1-LIKE"/>
    <property type="match status" value="1"/>
</dbReference>
<feature type="transmembrane region" description="Helical" evidence="1">
    <location>
        <begin position="111"/>
        <end position="134"/>
    </location>
</feature>
<keyword evidence="3" id="KW-1185">Reference proteome</keyword>
<evidence type="ECO:0000313" key="3">
    <source>
        <dbReference type="Proteomes" id="UP000823775"/>
    </source>
</evidence>
<dbReference type="EMBL" id="JACEIK010000133">
    <property type="protein sequence ID" value="MCD7450461.1"/>
    <property type="molecule type" value="Genomic_DNA"/>
</dbReference>
<keyword evidence="1" id="KW-0472">Membrane</keyword>
<evidence type="ECO:0000313" key="2">
    <source>
        <dbReference type="EMBL" id="MCD7450461.1"/>
    </source>
</evidence>
<reference evidence="2 3" key="1">
    <citation type="journal article" date="2021" name="BMC Genomics">
        <title>Datura genome reveals duplications of psychoactive alkaloid biosynthetic genes and high mutation rate following tissue culture.</title>
        <authorList>
            <person name="Rajewski A."/>
            <person name="Carter-House D."/>
            <person name="Stajich J."/>
            <person name="Litt A."/>
        </authorList>
    </citation>
    <scope>NUCLEOTIDE SEQUENCE [LARGE SCALE GENOMIC DNA]</scope>
    <source>
        <strain evidence="2">AR-01</strain>
    </source>
</reference>
<comment type="caution">
    <text evidence="2">The sequence shown here is derived from an EMBL/GenBank/DDBJ whole genome shotgun (WGS) entry which is preliminary data.</text>
</comment>
<keyword evidence="1" id="KW-1133">Transmembrane helix</keyword>